<accession>A0ABC8S002</accession>
<name>A0ABC8S002_9AQUA</name>
<gene>
    <name evidence="2" type="ORF">ILEXP_LOCUS18727</name>
</gene>
<keyword evidence="1" id="KW-0732">Signal</keyword>
<dbReference type="Gene3D" id="3.40.50.1000">
    <property type="entry name" value="HAD superfamily/HAD-like"/>
    <property type="match status" value="1"/>
</dbReference>
<proteinExistence type="predicted"/>
<keyword evidence="3" id="KW-1185">Reference proteome</keyword>
<sequence>MTKRCDPLRKENMEVTILFFFLVAMAATSQTMSNPNPILLLRSYSSAGGHRIPGIDCLSWRLAVETNNLRQWKLVPEECENYVGHYMLGKQYRDDCDKMAEIALEYAESVGLVGDGKDVWVTMLGLMLDSGEGHDFIIWCNF</sequence>
<dbReference type="PANTHER" id="PTHR31284">
    <property type="entry name" value="ACID PHOSPHATASE-LIKE PROTEIN"/>
    <property type="match status" value="1"/>
</dbReference>
<dbReference type="EMBL" id="CAUOFW020002054">
    <property type="protein sequence ID" value="CAK9150571.1"/>
    <property type="molecule type" value="Genomic_DNA"/>
</dbReference>
<dbReference type="Proteomes" id="UP001642360">
    <property type="component" value="Unassembled WGS sequence"/>
</dbReference>
<reference evidence="2 3" key="1">
    <citation type="submission" date="2024-02" db="EMBL/GenBank/DDBJ databases">
        <authorList>
            <person name="Vignale AGUSTIN F."/>
            <person name="Sosa J E."/>
            <person name="Modenutti C."/>
        </authorList>
    </citation>
    <scope>NUCLEOTIDE SEQUENCE [LARGE SCALE GENOMIC DNA]</scope>
</reference>
<comment type="caution">
    <text evidence="2">The sequence shown here is derived from an EMBL/GenBank/DDBJ whole genome shotgun (WGS) entry which is preliminary data.</text>
</comment>
<dbReference type="Pfam" id="PF03767">
    <property type="entry name" value="Acid_phosphat_B"/>
    <property type="match status" value="1"/>
</dbReference>
<evidence type="ECO:0000256" key="1">
    <source>
        <dbReference type="SAM" id="SignalP"/>
    </source>
</evidence>
<feature type="chain" id="PRO_5044769407" evidence="1">
    <location>
        <begin position="34"/>
        <end position="142"/>
    </location>
</feature>
<feature type="signal peptide" evidence="1">
    <location>
        <begin position="1"/>
        <end position="33"/>
    </location>
</feature>
<protein>
    <submittedName>
        <fullName evidence="2">Uncharacterized protein</fullName>
    </submittedName>
</protein>
<evidence type="ECO:0000313" key="2">
    <source>
        <dbReference type="EMBL" id="CAK9150571.1"/>
    </source>
</evidence>
<dbReference type="InterPro" id="IPR005519">
    <property type="entry name" value="Acid_phosphat_B-like"/>
</dbReference>
<dbReference type="InterPro" id="IPR023214">
    <property type="entry name" value="HAD_sf"/>
</dbReference>
<dbReference type="PANTHER" id="PTHR31284:SF19">
    <property type="entry name" value="VEGETATIVE STORAGE PROTEIN 1-RELATED"/>
    <property type="match status" value="1"/>
</dbReference>
<organism evidence="2 3">
    <name type="scientific">Ilex paraguariensis</name>
    <name type="common">yerba mate</name>
    <dbReference type="NCBI Taxonomy" id="185542"/>
    <lineage>
        <taxon>Eukaryota</taxon>
        <taxon>Viridiplantae</taxon>
        <taxon>Streptophyta</taxon>
        <taxon>Embryophyta</taxon>
        <taxon>Tracheophyta</taxon>
        <taxon>Spermatophyta</taxon>
        <taxon>Magnoliopsida</taxon>
        <taxon>eudicotyledons</taxon>
        <taxon>Gunneridae</taxon>
        <taxon>Pentapetalae</taxon>
        <taxon>asterids</taxon>
        <taxon>campanulids</taxon>
        <taxon>Aquifoliales</taxon>
        <taxon>Aquifoliaceae</taxon>
        <taxon>Ilex</taxon>
    </lineage>
</organism>
<dbReference type="AlphaFoldDB" id="A0ABC8S002"/>
<evidence type="ECO:0000313" key="3">
    <source>
        <dbReference type="Proteomes" id="UP001642360"/>
    </source>
</evidence>